<evidence type="ECO:0000256" key="8">
    <source>
        <dbReference type="ARBA" id="ARBA00043023"/>
    </source>
</evidence>
<dbReference type="GO" id="GO:0031499">
    <property type="term" value="C:TRAMP complex"/>
    <property type="evidence" value="ECO:0007669"/>
    <property type="project" value="TreeGrafter"/>
</dbReference>
<evidence type="ECO:0000256" key="9">
    <source>
        <dbReference type="PROSITE-ProRule" id="PRU00047"/>
    </source>
</evidence>
<dbReference type="GO" id="GO:0071036">
    <property type="term" value="P:nuclear polyadenylation-dependent snoRNA catabolic process"/>
    <property type="evidence" value="ECO:0007669"/>
    <property type="project" value="TreeGrafter"/>
</dbReference>
<feature type="region of interest" description="Disordered" evidence="10">
    <location>
        <begin position="106"/>
        <end position="126"/>
    </location>
</feature>
<dbReference type="GO" id="GO:0071035">
    <property type="term" value="P:nuclear polyadenylation-dependent rRNA catabolic process"/>
    <property type="evidence" value="ECO:0007669"/>
    <property type="project" value="TreeGrafter"/>
</dbReference>
<organism evidence="12 13">
    <name type="scientific">Hucho hucho</name>
    <name type="common">huchen</name>
    <dbReference type="NCBI Taxonomy" id="62062"/>
    <lineage>
        <taxon>Eukaryota</taxon>
        <taxon>Metazoa</taxon>
        <taxon>Chordata</taxon>
        <taxon>Craniata</taxon>
        <taxon>Vertebrata</taxon>
        <taxon>Euteleostomi</taxon>
        <taxon>Actinopterygii</taxon>
        <taxon>Neopterygii</taxon>
        <taxon>Teleostei</taxon>
        <taxon>Protacanthopterygii</taxon>
        <taxon>Salmoniformes</taxon>
        <taxon>Salmonidae</taxon>
        <taxon>Salmoninae</taxon>
        <taxon>Hucho</taxon>
    </lineage>
</organism>
<dbReference type="AlphaFoldDB" id="A0A4W5QNG4"/>
<feature type="domain" description="CCHC-type" evidence="11">
    <location>
        <begin position="266"/>
        <end position="280"/>
    </location>
</feature>
<feature type="domain" description="CCHC-type" evidence="11">
    <location>
        <begin position="354"/>
        <end position="369"/>
    </location>
</feature>
<proteinExistence type="predicted"/>
<name>A0A4W5QNG4_9TELE</name>
<dbReference type="GO" id="GO:0003723">
    <property type="term" value="F:RNA binding"/>
    <property type="evidence" value="ECO:0007669"/>
    <property type="project" value="TreeGrafter"/>
</dbReference>
<dbReference type="SUPFAM" id="SSF57756">
    <property type="entry name" value="Retrovirus zinc finger-like domains"/>
    <property type="match status" value="1"/>
</dbReference>
<feature type="compositionally biased region" description="Basic and acidic residues" evidence="10">
    <location>
        <begin position="441"/>
        <end position="469"/>
    </location>
</feature>
<reference evidence="13" key="1">
    <citation type="submission" date="2018-06" db="EMBL/GenBank/DDBJ databases">
        <title>Genome assembly of Danube salmon.</title>
        <authorList>
            <person name="Macqueen D.J."/>
            <person name="Gundappa M.K."/>
        </authorList>
    </citation>
    <scope>NUCLEOTIDE SEQUENCE [LARGE SCALE GENOMIC DNA]</scope>
</reference>
<evidence type="ECO:0000256" key="3">
    <source>
        <dbReference type="ARBA" id="ARBA00022737"/>
    </source>
</evidence>
<dbReference type="Ensembl" id="ENSHHUT00000077782.1">
    <property type="protein sequence ID" value="ENSHHUP00000075313.1"/>
    <property type="gene ID" value="ENSHHUG00000044129.1"/>
</dbReference>
<dbReference type="GO" id="GO:0071038">
    <property type="term" value="P:TRAMP-dependent tRNA surveillance pathway"/>
    <property type="evidence" value="ECO:0007669"/>
    <property type="project" value="TreeGrafter"/>
</dbReference>
<keyword evidence="13" id="KW-1185">Reference proteome</keyword>
<dbReference type="Proteomes" id="UP000314982">
    <property type="component" value="Unassembled WGS sequence"/>
</dbReference>
<dbReference type="InterPro" id="IPR001878">
    <property type="entry name" value="Znf_CCHC"/>
</dbReference>
<feature type="domain" description="CCHC-type" evidence="11">
    <location>
        <begin position="244"/>
        <end position="257"/>
    </location>
</feature>
<feature type="compositionally biased region" description="Basic and acidic residues" evidence="10">
    <location>
        <begin position="509"/>
        <end position="536"/>
    </location>
</feature>
<evidence type="ECO:0000256" key="5">
    <source>
        <dbReference type="ARBA" id="ARBA00022833"/>
    </source>
</evidence>
<feature type="compositionally biased region" description="Polar residues" evidence="10">
    <location>
        <begin position="148"/>
        <end position="157"/>
    </location>
</feature>
<reference evidence="12" key="3">
    <citation type="submission" date="2025-09" db="UniProtKB">
        <authorList>
            <consortium name="Ensembl"/>
        </authorList>
    </citation>
    <scope>IDENTIFICATION</scope>
</reference>
<feature type="compositionally biased region" description="Basic and acidic residues" evidence="10">
    <location>
        <begin position="484"/>
        <end position="497"/>
    </location>
</feature>
<dbReference type="PANTHER" id="PTHR46543">
    <property type="entry name" value="ZINC FINGER CCHC DOMAIN-CONTAINING PROTEIN 7"/>
    <property type="match status" value="1"/>
</dbReference>
<dbReference type="GO" id="GO:0071039">
    <property type="term" value="P:nuclear polyadenylation-dependent CUT catabolic process"/>
    <property type="evidence" value="ECO:0007669"/>
    <property type="project" value="TreeGrafter"/>
</dbReference>
<dbReference type="GO" id="GO:0071031">
    <property type="term" value="P:nuclear mRNA surveillance of mRNA 3'-end processing"/>
    <property type="evidence" value="ECO:0007669"/>
    <property type="project" value="TreeGrafter"/>
</dbReference>
<accession>A0A4W5QNG4</accession>
<protein>
    <recommendedName>
        <fullName evidence="7">Zinc finger CCHC domain-containing protein 7</fullName>
    </recommendedName>
    <alternativeName>
        <fullName evidence="8">TRAMP-like complex RNA-binding factor ZCCHC7</fullName>
    </alternativeName>
</protein>
<keyword evidence="5" id="KW-0862">Zinc</keyword>
<keyword evidence="6" id="KW-0539">Nucleus</keyword>
<dbReference type="SMART" id="SM00343">
    <property type="entry name" value="ZnF_C2HC"/>
    <property type="match status" value="5"/>
</dbReference>
<feature type="region of interest" description="Disordered" evidence="10">
    <location>
        <begin position="410"/>
        <end position="571"/>
    </location>
</feature>
<keyword evidence="2" id="KW-0479">Metal-binding</keyword>
<reference evidence="12" key="2">
    <citation type="submission" date="2025-08" db="UniProtKB">
        <authorList>
            <consortium name="Ensembl"/>
        </authorList>
    </citation>
    <scope>IDENTIFICATION</scope>
</reference>
<evidence type="ECO:0000256" key="2">
    <source>
        <dbReference type="ARBA" id="ARBA00022723"/>
    </source>
</evidence>
<evidence type="ECO:0000256" key="6">
    <source>
        <dbReference type="ARBA" id="ARBA00023242"/>
    </source>
</evidence>
<comment type="subcellular location">
    <subcellularLocation>
        <location evidence="1">Nucleus</location>
    </subcellularLocation>
</comment>
<dbReference type="Gene3D" id="4.10.60.10">
    <property type="entry name" value="Zinc finger, CCHC-type"/>
    <property type="match status" value="2"/>
</dbReference>
<dbReference type="InterPro" id="IPR036875">
    <property type="entry name" value="Znf_CCHC_sf"/>
</dbReference>
<evidence type="ECO:0000313" key="13">
    <source>
        <dbReference type="Proteomes" id="UP000314982"/>
    </source>
</evidence>
<dbReference type="STRING" id="62062.ENSHHUP00000075313"/>
<evidence type="ECO:0000256" key="10">
    <source>
        <dbReference type="SAM" id="MobiDB-lite"/>
    </source>
</evidence>
<feature type="domain" description="CCHC-type" evidence="11">
    <location>
        <begin position="307"/>
        <end position="322"/>
    </location>
</feature>
<keyword evidence="4 9" id="KW-0863">Zinc-finger</keyword>
<dbReference type="GeneTree" id="ENSGT00950000183041"/>
<feature type="region of interest" description="Disordered" evidence="10">
    <location>
        <begin position="145"/>
        <end position="171"/>
    </location>
</feature>
<evidence type="ECO:0000256" key="4">
    <source>
        <dbReference type="ARBA" id="ARBA00022771"/>
    </source>
</evidence>
<sequence length="571" mass="66084">MYFVFPDVSPNNHCPLIHVHLWEIADKEHPESLTRLEMYHPSDQPNQHDGLSLPGLIWTLVSIQSGRSVTPCHQSVMMMGHQNDEEEGGNKDNRFYIEASSSSEGELGFSQYKQSSSQRAPQATGGNSPLVLAFPLSSGRALWDVSPLDSSPSPTSRRSLHSERDQEYDDEPLEEWMILGGEEQEGDGDIQLNLGYWSSSSESHSGTEDEELNAKYALKHNWAIIEQDKPRPYRYFTSDRSLTCHNCNKTGHLAKSCTTPRRRPTCVLCGLQGHVQRSCPGRHCHSCGLPLHGYQPCPEPPFWNQHCHRCGMTGHLSDACPDTWRQFHFTTQEEVPLRPHVDHTHKPHKHTAHCYNCSRRGHLGHECTQRRMVSGTFASLPYVCHYDNKQDIVKLNTRIHRKARELQEEGFMPLLERQRTYVTPGGSSEEERPSPAPGRRRSLEGRRKTWPERRRERREVKKLRREAQARRAVGTTKWGSDEVVYTRDHFKNPHREPIPPPQKRRRREERRESRSEERSRKGSSKERSRKNREAERWKKRGGLKRGYLYPRDDLGPMNDYLLSPKNRVRIS</sequence>
<evidence type="ECO:0000256" key="1">
    <source>
        <dbReference type="ARBA" id="ARBA00004123"/>
    </source>
</evidence>
<dbReference type="PROSITE" id="PS50158">
    <property type="entry name" value="ZF_CCHC"/>
    <property type="match status" value="4"/>
</dbReference>
<dbReference type="GO" id="GO:0008270">
    <property type="term" value="F:zinc ion binding"/>
    <property type="evidence" value="ECO:0007669"/>
    <property type="project" value="UniProtKB-KW"/>
</dbReference>
<dbReference type="InterPro" id="IPR051644">
    <property type="entry name" value="TRAMP_AT-DNA-binding"/>
</dbReference>
<dbReference type="GO" id="GO:0071037">
    <property type="term" value="P:nuclear polyadenylation-dependent snRNA catabolic process"/>
    <property type="evidence" value="ECO:0007669"/>
    <property type="project" value="TreeGrafter"/>
</dbReference>
<evidence type="ECO:0000256" key="7">
    <source>
        <dbReference type="ARBA" id="ARBA00041190"/>
    </source>
</evidence>
<dbReference type="Pfam" id="PF00098">
    <property type="entry name" value="zf-CCHC"/>
    <property type="match status" value="1"/>
</dbReference>
<evidence type="ECO:0000259" key="11">
    <source>
        <dbReference type="PROSITE" id="PS50158"/>
    </source>
</evidence>
<feature type="compositionally biased region" description="Polar residues" evidence="10">
    <location>
        <begin position="111"/>
        <end position="126"/>
    </location>
</feature>
<keyword evidence="3" id="KW-0677">Repeat</keyword>
<evidence type="ECO:0000313" key="12">
    <source>
        <dbReference type="Ensembl" id="ENSHHUP00000075313.1"/>
    </source>
</evidence>
<dbReference type="PANTHER" id="PTHR46543:SF1">
    <property type="entry name" value="ZINC FINGER CCHC DOMAIN-CONTAINING PROTEIN 7"/>
    <property type="match status" value="1"/>
</dbReference>